<evidence type="ECO:0000256" key="3">
    <source>
        <dbReference type="ARBA" id="ARBA00022764"/>
    </source>
</evidence>
<keyword evidence="1 7" id="KW-0732">Signal</keyword>
<dbReference type="Gene3D" id="3.10.50.40">
    <property type="match status" value="2"/>
</dbReference>
<keyword evidence="11" id="KW-1185">Reference proteome</keyword>
<dbReference type="HAMAP" id="MF_01183">
    <property type="entry name" value="Chaperone_SurA"/>
    <property type="match status" value="1"/>
</dbReference>
<dbReference type="GO" id="GO:0030288">
    <property type="term" value="C:outer membrane-bounded periplasmic space"/>
    <property type="evidence" value="ECO:0007669"/>
    <property type="project" value="InterPro"/>
</dbReference>
<feature type="region of interest" description="Disordered" evidence="8">
    <location>
        <begin position="400"/>
        <end position="420"/>
    </location>
</feature>
<organism evidence="10 11">
    <name type="scientific">Thiohalorhabdus denitrificans</name>
    <dbReference type="NCBI Taxonomy" id="381306"/>
    <lineage>
        <taxon>Bacteria</taxon>
        <taxon>Pseudomonadati</taxon>
        <taxon>Pseudomonadota</taxon>
        <taxon>Gammaproteobacteria</taxon>
        <taxon>Thiohalorhabdales</taxon>
        <taxon>Thiohalorhabdaceae</taxon>
        <taxon>Thiohalorhabdus</taxon>
    </lineage>
</organism>
<dbReference type="Gene3D" id="1.10.4030.10">
    <property type="entry name" value="Porin chaperone SurA, peptide-binding domain"/>
    <property type="match status" value="1"/>
</dbReference>
<reference evidence="11" key="1">
    <citation type="submission" date="2016-10" db="EMBL/GenBank/DDBJ databases">
        <authorList>
            <person name="Varghese N."/>
        </authorList>
    </citation>
    <scope>NUCLEOTIDE SEQUENCE [LARGE SCALE GENOMIC DNA]</scope>
    <source>
        <strain evidence="11">HL 19</strain>
    </source>
</reference>
<dbReference type="InterPro" id="IPR000297">
    <property type="entry name" value="PPIase_PpiC"/>
</dbReference>
<dbReference type="SUPFAM" id="SSF109998">
    <property type="entry name" value="Triger factor/SurA peptide-binding domain-like"/>
    <property type="match status" value="1"/>
</dbReference>
<dbReference type="Proteomes" id="UP000183104">
    <property type="component" value="Unassembled WGS sequence"/>
</dbReference>
<dbReference type="InterPro" id="IPR027304">
    <property type="entry name" value="Trigger_fact/SurA_dom_sf"/>
</dbReference>
<dbReference type="InterPro" id="IPR023058">
    <property type="entry name" value="PPIase_PpiC_CS"/>
</dbReference>
<evidence type="ECO:0000259" key="9">
    <source>
        <dbReference type="PROSITE" id="PS50198"/>
    </source>
</evidence>
<feature type="compositionally biased region" description="Basic and acidic residues" evidence="8">
    <location>
        <begin position="400"/>
        <end position="411"/>
    </location>
</feature>
<dbReference type="Pfam" id="PF00639">
    <property type="entry name" value="Rotamase"/>
    <property type="match status" value="1"/>
</dbReference>
<comment type="subcellular location">
    <subcellularLocation>
        <location evidence="7">Periplasm</location>
    </subcellularLocation>
    <text evidence="7">Is capable of associating with the outer membrane.</text>
</comment>
<evidence type="ECO:0000313" key="10">
    <source>
        <dbReference type="EMBL" id="SCY47880.1"/>
    </source>
</evidence>
<evidence type="ECO:0000256" key="2">
    <source>
        <dbReference type="ARBA" id="ARBA00022737"/>
    </source>
</evidence>
<dbReference type="GO" id="GO:0006457">
    <property type="term" value="P:protein folding"/>
    <property type="evidence" value="ECO:0007669"/>
    <property type="project" value="UniProtKB-UniRule"/>
</dbReference>
<keyword evidence="6 7" id="KW-0413">Isomerase</keyword>
<feature type="domain" description="PpiC" evidence="9">
    <location>
        <begin position="299"/>
        <end position="398"/>
    </location>
</feature>
<comment type="function">
    <text evidence="7">Chaperone involved in the correct folding and assembly of outer membrane proteins. Recognizes specific patterns of aromatic residues and the orientation of their side chains, which are found more frequently in integral outer membrane proteins. May act in both early periplasmic and late outer membrane-associated steps of protein maturation.</text>
</comment>
<feature type="signal peptide" evidence="7">
    <location>
        <begin position="1"/>
        <end position="37"/>
    </location>
</feature>
<dbReference type="GO" id="GO:0003755">
    <property type="term" value="F:peptidyl-prolyl cis-trans isomerase activity"/>
    <property type="evidence" value="ECO:0007669"/>
    <property type="project" value="UniProtKB-UniRule"/>
</dbReference>
<dbReference type="InterPro" id="IPR050280">
    <property type="entry name" value="OMP_Chaperone_SurA"/>
</dbReference>
<dbReference type="PANTHER" id="PTHR47637:SF1">
    <property type="entry name" value="CHAPERONE SURA"/>
    <property type="match status" value="1"/>
</dbReference>
<dbReference type="GO" id="GO:0043165">
    <property type="term" value="P:Gram-negative-bacterium-type cell outer membrane assembly"/>
    <property type="evidence" value="ECO:0007669"/>
    <property type="project" value="InterPro"/>
</dbReference>
<dbReference type="PANTHER" id="PTHR47637">
    <property type="entry name" value="CHAPERONE SURA"/>
    <property type="match status" value="1"/>
</dbReference>
<dbReference type="GO" id="GO:0050821">
    <property type="term" value="P:protein stabilization"/>
    <property type="evidence" value="ECO:0007669"/>
    <property type="project" value="InterPro"/>
</dbReference>
<dbReference type="GO" id="GO:0051082">
    <property type="term" value="F:unfolded protein binding"/>
    <property type="evidence" value="ECO:0007669"/>
    <property type="project" value="UniProtKB-UniRule"/>
</dbReference>
<accession>A0A1G5G9E9</accession>
<feature type="chain" id="PRO_5010389428" description="Chaperone SurA" evidence="7">
    <location>
        <begin position="38"/>
        <end position="446"/>
    </location>
</feature>
<dbReference type="Pfam" id="PF09312">
    <property type="entry name" value="SurA_N"/>
    <property type="match status" value="1"/>
</dbReference>
<dbReference type="SUPFAM" id="SSF54534">
    <property type="entry name" value="FKBP-like"/>
    <property type="match status" value="2"/>
</dbReference>
<evidence type="ECO:0000313" key="11">
    <source>
        <dbReference type="Proteomes" id="UP000183104"/>
    </source>
</evidence>
<keyword evidence="5 7" id="KW-0143">Chaperone</keyword>
<proteinExistence type="inferred from homology"/>
<evidence type="ECO:0000256" key="4">
    <source>
        <dbReference type="ARBA" id="ARBA00023110"/>
    </source>
</evidence>
<evidence type="ECO:0000256" key="7">
    <source>
        <dbReference type="HAMAP-Rule" id="MF_01183"/>
    </source>
</evidence>
<dbReference type="PROSITE" id="PS50198">
    <property type="entry name" value="PPIC_PPIASE_2"/>
    <property type="match status" value="2"/>
</dbReference>
<dbReference type="EMBL" id="FMUN01000006">
    <property type="protein sequence ID" value="SCY47880.1"/>
    <property type="molecule type" value="Genomic_DNA"/>
</dbReference>
<feature type="domain" description="PpiC" evidence="9">
    <location>
        <begin position="189"/>
        <end position="290"/>
    </location>
</feature>
<name>A0A1G5G9E9_9GAMM</name>
<evidence type="ECO:0000256" key="1">
    <source>
        <dbReference type="ARBA" id="ARBA00022729"/>
    </source>
</evidence>
<evidence type="ECO:0000256" key="6">
    <source>
        <dbReference type="ARBA" id="ARBA00023235"/>
    </source>
</evidence>
<dbReference type="Pfam" id="PF13616">
    <property type="entry name" value="Rotamase_3"/>
    <property type="match status" value="1"/>
</dbReference>
<dbReference type="STRING" id="381306.AN478_05715"/>
<comment type="domain">
    <text evidence="7">The PPIase activity resides only in the second parvulin domain. The N-terminal region and the C-terminal tail are necessary and sufficient for the chaperone activity of SurA. The PPIase activity is dispensable for SurA to function as a chaperone. The N-terminal region and the C-terminal tail are also required for porin recognition.</text>
</comment>
<gene>
    <name evidence="7" type="primary">surA</name>
    <name evidence="10" type="ORF">SAMN05661077_2235</name>
</gene>
<evidence type="ECO:0000256" key="5">
    <source>
        <dbReference type="ARBA" id="ARBA00023186"/>
    </source>
</evidence>
<sequence precursor="true">MPNTPANPRFRIRRLGRSLFLTLALGAAFLASSPAPAAQLVDRIVAVVNDEAITATELEQALQQSISNLRQRMGPGNLPPRQVLRRQLLDRLIIDRIQLQRARERGIQVSAQEVDQAISRVARQNNMAPGQFRQALRRQGIDFGQYRERLEEQILRSRLQDREVRSKVHVTDEEVESYLARKGQGGRQRYEYELQHILVEVPEQASPEETDRLRTKAEGLRERIRGGEQFGKVAAAESDGQNALEGGALGWFQPGELPAPVLAEVEAVEPGHLSRVVRTPSGFHLFKVTDRRAEESAQETQVKARHILLRTDSGRSEREARRLAGDLLQRVRSGQGDFAALARQFSDGPSARDGGALGWISRGEMVQPFEELVFSLEPGTYGGPVRTQHGIHIVEVQEERQKTIDPEDRQKAAQNALRTRKTRERMDQWLRQLRAQAYVDIRLDER</sequence>
<keyword evidence="3 7" id="KW-0574">Periplasm</keyword>
<dbReference type="EC" id="5.2.1.8" evidence="7"/>
<dbReference type="InterPro" id="IPR015391">
    <property type="entry name" value="SurA_N"/>
</dbReference>
<evidence type="ECO:0000256" key="8">
    <source>
        <dbReference type="SAM" id="MobiDB-lite"/>
    </source>
</evidence>
<keyword evidence="2 7" id="KW-0677">Repeat</keyword>
<dbReference type="AlphaFoldDB" id="A0A1G5G9E9"/>
<comment type="catalytic activity">
    <reaction evidence="7">
        <text>[protein]-peptidylproline (omega=180) = [protein]-peptidylproline (omega=0)</text>
        <dbReference type="Rhea" id="RHEA:16237"/>
        <dbReference type="Rhea" id="RHEA-COMP:10747"/>
        <dbReference type="Rhea" id="RHEA-COMP:10748"/>
        <dbReference type="ChEBI" id="CHEBI:83833"/>
        <dbReference type="ChEBI" id="CHEBI:83834"/>
        <dbReference type="EC" id="5.2.1.8"/>
    </reaction>
</comment>
<keyword evidence="4 7" id="KW-0697">Rotamase</keyword>
<dbReference type="InterPro" id="IPR046357">
    <property type="entry name" value="PPIase_dom_sf"/>
</dbReference>
<dbReference type="PROSITE" id="PS01096">
    <property type="entry name" value="PPIC_PPIASE_1"/>
    <property type="match status" value="1"/>
</dbReference>
<dbReference type="GO" id="GO:0042277">
    <property type="term" value="F:peptide binding"/>
    <property type="evidence" value="ECO:0007669"/>
    <property type="project" value="InterPro"/>
</dbReference>
<dbReference type="RefSeq" id="WP_054965654.1">
    <property type="nucleotide sequence ID" value="NZ_FMUN01000006.1"/>
</dbReference>
<dbReference type="InterPro" id="IPR023034">
    <property type="entry name" value="PPIase_SurA"/>
</dbReference>
<protein>
    <recommendedName>
        <fullName evidence="7">Chaperone SurA</fullName>
    </recommendedName>
    <alternativeName>
        <fullName evidence="7">Peptidyl-prolyl cis-trans isomerase SurA</fullName>
        <shortName evidence="7">PPIase SurA</shortName>
        <ecNumber evidence="7">5.2.1.8</ecNumber>
    </alternativeName>
    <alternativeName>
        <fullName evidence="7">Rotamase SurA</fullName>
    </alternativeName>
</protein>